<dbReference type="InterPro" id="IPR025282">
    <property type="entry name" value="DUF4214"/>
</dbReference>
<dbReference type="AlphaFoldDB" id="A0A848H3J3"/>
<accession>A0A848H3J3</accession>
<proteinExistence type="predicted"/>
<evidence type="ECO:0000313" key="3">
    <source>
        <dbReference type="EMBL" id="NML45536.1"/>
    </source>
</evidence>
<protein>
    <submittedName>
        <fullName evidence="3">DUF4214 domain-containing protein</fullName>
    </submittedName>
</protein>
<keyword evidence="4" id="KW-1185">Reference proteome</keyword>
<reference evidence="3 4" key="1">
    <citation type="submission" date="2020-04" db="EMBL/GenBank/DDBJ databases">
        <title>Ramlibacter sp. G-1-2-2 isolated from soil.</title>
        <authorList>
            <person name="Dahal R.H."/>
        </authorList>
    </citation>
    <scope>NUCLEOTIDE SEQUENCE [LARGE SCALE GENOMIC DNA]</scope>
    <source>
        <strain evidence="3 4">G-1-2-2</strain>
    </source>
</reference>
<gene>
    <name evidence="3" type="ORF">HHL11_17420</name>
</gene>
<feature type="domain" description="DUF4214" evidence="2">
    <location>
        <begin position="36"/>
        <end position="88"/>
    </location>
</feature>
<comment type="caution">
    <text evidence="3">The sequence shown here is derived from an EMBL/GenBank/DDBJ whole genome shotgun (WGS) entry which is preliminary data.</text>
</comment>
<name>A0A848H3J3_9BURK</name>
<dbReference type="EMBL" id="JABBFX010000001">
    <property type="protein sequence ID" value="NML45536.1"/>
    <property type="molecule type" value="Genomic_DNA"/>
</dbReference>
<feature type="region of interest" description="Disordered" evidence="1">
    <location>
        <begin position="161"/>
        <end position="203"/>
    </location>
</feature>
<evidence type="ECO:0000256" key="1">
    <source>
        <dbReference type="SAM" id="MobiDB-lite"/>
    </source>
</evidence>
<evidence type="ECO:0000259" key="2">
    <source>
        <dbReference type="Pfam" id="PF13946"/>
    </source>
</evidence>
<dbReference type="Proteomes" id="UP000541185">
    <property type="component" value="Unassembled WGS sequence"/>
</dbReference>
<dbReference type="Pfam" id="PF13946">
    <property type="entry name" value="DUF4214"/>
    <property type="match status" value="1"/>
</dbReference>
<sequence>MRRLAEGHGKAGVIYDLLRSPEGAKLAADSKEDTSHLGDEAFVDYSYRKLLGRAPDPGGRDYYVSRLKDGAARTWVYQHIDGSDEARERRERGLDFRGDLERLVQQQRRKRGWLARLSPLARLERRLAQIEFAAEQQHCALAGALDSMAGSVARIEQQALTEGMPQPSDAGAARRSSYPFPERSGSLTDSRSPLARTFDPQAR</sequence>
<organism evidence="3 4">
    <name type="scientific">Ramlibacter agri</name>
    <dbReference type="NCBI Taxonomy" id="2728837"/>
    <lineage>
        <taxon>Bacteria</taxon>
        <taxon>Pseudomonadati</taxon>
        <taxon>Pseudomonadota</taxon>
        <taxon>Betaproteobacteria</taxon>
        <taxon>Burkholderiales</taxon>
        <taxon>Comamonadaceae</taxon>
        <taxon>Ramlibacter</taxon>
    </lineage>
</organism>
<evidence type="ECO:0000313" key="4">
    <source>
        <dbReference type="Proteomes" id="UP000541185"/>
    </source>
</evidence>